<sequence length="106" mass="12240">MRCSTHELLLCICSISRGSVTRYENCSFAIYSNDSPLLWRLHRWASRDFAYSYLFPSHSNSCILRSGVKAPSYTNFFYIPQLPPFEGSFFQALLLGVPYLRSWLLG</sequence>
<dbReference type="RefSeq" id="XP_033584258.1">
    <property type="nucleotide sequence ID" value="XM_033712607.1"/>
</dbReference>
<protein>
    <submittedName>
        <fullName evidence="1 3">Uncharacterized protein</fullName>
    </submittedName>
</protein>
<dbReference type="AlphaFoldDB" id="A0A6A6ZAH1"/>
<organism evidence="1">
    <name type="scientific">Mytilinidion resinicola</name>
    <dbReference type="NCBI Taxonomy" id="574789"/>
    <lineage>
        <taxon>Eukaryota</taxon>
        <taxon>Fungi</taxon>
        <taxon>Dikarya</taxon>
        <taxon>Ascomycota</taxon>
        <taxon>Pezizomycotina</taxon>
        <taxon>Dothideomycetes</taxon>
        <taxon>Pleosporomycetidae</taxon>
        <taxon>Mytilinidiales</taxon>
        <taxon>Mytilinidiaceae</taxon>
        <taxon>Mytilinidion</taxon>
    </lineage>
</organism>
<evidence type="ECO:0000313" key="3">
    <source>
        <dbReference type="RefSeq" id="XP_033584258.1"/>
    </source>
</evidence>
<gene>
    <name evidence="1 3" type="ORF">BDZ99DRAFT_12966</name>
</gene>
<dbReference type="Proteomes" id="UP000504636">
    <property type="component" value="Unplaced"/>
</dbReference>
<reference evidence="3" key="2">
    <citation type="submission" date="2020-04" db="EMBL/GenBank/DDBJ databases">
        <authorList>
            <consortium name="NCBI Genome Project"/>
        </authorList>
    </citation>
    <scope>NUCLEOTIDE SEQUENCE</scope>
    <source>
        <strain evidence="3">CBS 304.34</strain>
    </source>
</reference>
<dbReference type="EMBL" id="MU003692">
    <property type="protein sequence ID" value="KAF2817294.1"/>
    <property type="molecule type" value="Genomic_DNA"/>
</dbReference>
<keyword evidence="2" id="KW-1185">Reference proteome</keyword>
<proteinExistence type="predicted"/>
<evidence type="ECO:0000313" key="2">
    <source>
        <dbReference type="Proteomes" id="UP000504636"/>
    </source>
</evidence>
<accession>A0A6A6ZAH1</accession>
<evidence type="ECO:0000313" key="1">
    <source>
        <dbReference type="EMBL" id="KAF2817294.1"/>
    </source>
</evidence>
<name>A0A6A6ZAH1_9PEZI</name>
<reference evidence="1 3" key="1">
    <citation type="journal article" date="2020" name="Stud. Mycol.">
        <title>101 Dothideomycetes genomes: a test case for predicting lifestyles and emergence of pathogens.</title>
        <authorList>
            <person name="Haridas S."/>
            <person name="Albert R."/>
            <person name="Binder M."/>
            <person name="Bloem J."/>
            <person name="Labutti K."/>
            <person name="Salamov A."/>
            <person name="Andreopoulos B."/>
            <person name="Baker S."/>
            <person name="Barry K."/>
            <person name="Bills G."/>
            <person name="Bluhm B."/>
            <person name="Cannon C."/>
            <person name="Castanera R."/>
            <person name="Culley D."/>
            <person name="Daum C."/>
            <person name="Ezra D."/>
            <person name="Gonzalez J."/>
            <person name="Henrissat B."/>
            <person name="Kuo A."/>
            <person name="Liang C."/>
            <person name="Lipzen A."/>
            <person name="Lutzoni F."/>
            <person name="Magnuson J."/>
            <person name="Mondo S."/>
            <person name="Nolan M."/>
            <person name="Ohm R."/>
            <person name="Pangilinan J."/>
            <person name="Park H.-J."/>
            <person name="Ramirez L."/>
            <person name="Alfaro M."/>
            <person name="Sun H."/>
            <person name="Tritt A."/>
            <person name="Yoshinaga Y."/>
            <person name="Zwiers L.-H."/>
            <person name="Turgeon B."/>
            <person name="Goodwin S."/>
            <person name="Spatafora J."/>
            <person name="Crous P."/>
            <person name="Grigoriev I."/>
        </authorList>
    </citation>
    <scope>NUCLEOTIDE SEQUENCE</scope>
    <source>
        <strain evidence="1 3">CBS 304.34</strain>
    </source>
</reference>
<dbReference type="GeneID" id="54453500"/>
<reference evidence="3" key="3">
    <citation type="submission" date="2025-04" db="UniProtKB">
        <authorList>
            <consortium name="RefSeq"/>
        </authorList>
    </citation>
    <scope>IDENTIFICATION</scope>
    <source>
        <strain evidence="3">CBS 304.34</strain>
    </source>
</reference>